<organism evidence="1">
    <name type="scientific">bioreactor metagenome</name>
    <dbReference type="NCBI Taxonomy" id="1076179"/>
    <lineage>
        <taxon>unclassified sequences</taxon>
        <taxon>metagenomes</taxon>
        <taxon>ecological metagenomes</taxon>
    </lineage>
</organism>
<reference evidence="1" key="1">
    <citation type="submission" date="2019-08" db="EMBL/GenBank/DDBJ databases">
        <authorList>
            <person name="Kucharzyk K."/>
            <person name="Murdoch R.W."/>
            <person name="Higgins S."/>
            <person name="Loffler F."/>
        </authorList>
    </citation>
    <scope>NUCLEOTIDE SEQUENCE</scope>
</reference>
<proteinExistence type="predicted"/>
<evidence type="ECO:0000313" key="1">
    <source>
        <dbReference type="EMBL" id="MPN24605.1"/>
    </source>
</evidence>
<dbReference type="AlphaFoldDB" id="A0A645GD47"/>
<dbReference type="EMBL" id="VSSQ01073515">
    <property type="protein sequence ID" value="MPN24605.1"/>
    <property type="molecule type" value="Genomic_DNA"/>
</dbReference>
<comment type="caution">
    <text evidence="1">The sequence shown here is derived from an EMBL/GenBank/DDBJ whole genome shotgun (WGS) entry which is preliminary data.</text>
</comment>
<sequence>MQQVGVQQVRGAQADAVDLVGVGRTDAPAGRPDALLAGEALGDLVEGLVVRGDQMSVCADQRVIDDHPALGESVEFVVHDLRIDDYTVTDDSGGVAIQDARREQVHDELLASDHHGVTGVVTPRVAHDVVDLLAESVDCLTLALVAPLGAQNDDARHVCIPSCSFRRFTPEHSEAPCSTCSARGLLPPHSSCTPRHEPTRLTVWPCHTAGSCCQ</sequence>
<protein>
    <submittedName>
        <fullName evidence="1">Uncharacterized protein</fullName>
    </submittedName>
</protein>
<accession>A0A645GD47</accession>
<gene>
    <name evidence="1" type="ORF">SDC9_172006</name>
</gene>
<name>A0A645GD47_9ZZZZ</name>